<dbReference type="Pfam" id="PF13476">
    <property type="entry name" value="AAA_23"/>
    <property type="match status" value="1"/>
</dbReference>
<protein>
    <recommendedName>
        <fullName evidence="3">Rad50/SbcC-type AAA domain-containing protein</fullName>
    </recommendedName>
</protein>
<evidence type="ECO:0000313" key="4">
    <source>
        <dbReference type="EMBL" id="ABX40493.1"/>
    </source>
</evidence>
<name>A9KQI4_LACP7</name>
<dbReference type="Gene3D" id="3.40.50.300">
    <property type="entry name" value="P-loop containing nucleotide triphosphate hydrolases"/>
    <property type="match status" value="2"/>
</dbReference>
<keyword evidence="5" id="KW-1185">Reference proteome</keyword>
<dbReference type="PANTHER" id="PTHR41259:SF1">
    <property type="entry name" value="DOUBLE-STRAND BREAK REPAIR RAD50 ATPASE, PUTATIVE-RELATED"/>
    <property type="match status" value="1"/>
</dbReference>
<accession>A9KQI4</accession>
<dbReference type="EMBL" id="CP000885">
    <property type="protein sequence ID" value="ABX40493.1"/>
    <property type="molecule type" value="Genomic_DNA"/>
</dbReference>
<feature type="transmembrane region" description="Helical" evidence="2">
    <location>
        <begin position="357"/>
        <end position="377"/>
    </location>
</feature>
<feature type="coiled-coil region" evidence="1">
    <location>
        <begin position="192"/>
        <end position="326"/>
    </location>
</feature>
<dbReference type="HOGENOM" id="CLU_018670_0_0_9"/>
<dbReference type="eggNOG" id="COG4717">
    <property type="taxonomic scope" value="Bacteria"/>
</dbReference>
<feature type="coiled-coil region" evidence="1">
    <location>
        <begin position="531"/>
        <end position="565"/>
    </location>
</feature>
<reference evidence="5" key="1">
    <citation type="submission" date="2007-11" db="EMBL/GenBank/DDBJ databases">
        <title>Complete genome sequence of Clostridium phytofermentans ISDg.</title>
        <authorList>
            <person name="Leschine S.B."/>
            <person name="Warnick T.A."/>
            <person name="Blanchard J.L."/>
            <person name="Schnell D.J."/>
            <person name="Petit E.L."/>
            <person name="LaTouf W.G."/>
            <person name="Copeland A."/>
            <person name="Lucas S."/>
            <person name="Lapidus A."/>
            <person name="Barry K."/>
            <person name="Glavina del Rio T."/>
            <person name="Dalin E."/>
            <person name="Tice H."/>
            <person name="Pitluck S."/>
            <person name="Kiss H."/>
            <person name="Brettin T."/>
            <person name="Bruce D."/>
            <person name="Detter J.C."/>
            <person name="Han C."/>
            <person name="Kuske C."/>
            <person name="Schmutz J."/>
            <person name="Larimer F."/>
            <person name="Land M."/>
            <person name="Hauser L."/>
            <person name="Kyrpides N."/>
            <person name="Kim E.A."/>
            <person name="Richardson P."/>
        </authorList>
    </citation>
    <scope>NUCLEOTIDE SEQUENCE [LARGE SCALE GENOMIC DNA]</scope>
    <source>
        <strain evidence="5">ATCC 700394 / DSM 18823 / ISDg</strain>
    </source>
</reference>
<dbReference type="GO" id="GO:0006302">
    <property type="term" value="P:double-strand break repair"/>
    <property type="evidence" value="ECO:0007669"/>
    <property type="project" value="InterPro"/>
</dbReference>
<keyword evidence="2" id="KW-0472">Membrane</keyword>
<organism evidence="4 5">
    <name type="scientific">Lachnoclostridium phytofermentans (strain ATCC 700394 / DSM 18823 / ISDg)</name>
    <name type="common">Clostridium phytofermentans</name>
    <dbReference type="NCBI Taxonomy" id="357809"/>
    <lineage>
        <taxon>Bacteria</taxon>
        <taxon>Bacillati</taxon>
        <taxon>Bacillota</taxon>
        <taxon>Clostridia</taxon>
        <taxon>Lachnospirales</taxon>
        <taxon>Lachnospiraceae</taxon>
    </lineage>
</organism>
<proteinExistence type="predicted"/>
<dbReference type="AlphaFoldDB" id="A9KQI4"/>
<dbReference type="RefSeq" id="WP_012198136.1">
    <property type="nucleotide sequence ID" value="NC_010001.1"/>
</dbReference>
<dbReference type="SUPFAM" id="SSF52540">
    <property type="entry name" value="P-loop containing nucleoside triphosphate hydrolases"/>
    <property type="match status" value="1"/>
</dbReference>
<gene>
    <name evidence="4" type="ordered locus">Cphy_0103</name>
</gene>
<sequence length="711" mass="82255">MIIKELNPGHFGKFHNVNVELTPGINVIYGKNEAGKSTLHAFVKGMLFGIERLRGRAGKEDLYVKYQPWDTPGAYQGSMVLSVDGEDYRIIRSFYKKERSIKIIRESTGRELTDAELGVSAIIPKLTESIYRNTISIEQLRAKTEYELAEELKNYITNLSMSKSKEVDVNGAISYLLEKKKKLEKRLPDDRLATLTSELKELQDTLKKLDDLSGELAELKKRSEYLENKQKEYNRSTNQERMKKVAYYPAILEKFNRFLEMKQSAKNAEEKVEGLGEKTKKQASELDSSNTIGEHLKELGELRQRKQELEEELKEKRQEIEPHLKQGSISGRVIGVIIVVLGLAISSIPFPFPFMTILIRCIIGIAFLVAGISKYILTATKEEKTKQKLEDMKTECERQIFYLHSKWHDILLSHRVSNESQLMVKYNDVLKNEVEREQALERKIEYQAAAKQFHNKADELEYEIIDYMKHFLGNPEASKECMQELWQEIEEFKEEIINEMSANEEEHTNIRSQMERIRWTLESNVECEVKLDQKQTEQEELCELRKELLEEIEAITLGIQTLKELSTDIHDSFGSTLNQMLSEIVSSISQGEYTSIIVDEKLNVSVLHLGQYVSLDKLSAGTMDQIYLALRLSVASLLFPEENMPILLDDTFALYDEERTKAALKLLAKETNRQVIIFTCHRREKELLEECKVPYHYVDLNEIGKKPFEYA</sequence>
<dbReference type="OrthoDB" id="9764467at2"/>
<dbReference type="GO" id="GO:0016887">
    <property type="term" value="F:ATP hydrolysis activity"/>
    <property type="evidence" value="ECO:0007669"/>
    <property type="project" value="InterPro"/>
</dbReference>
<feature type="domain" description="Rad50/SbcC-type AAA" evidence="3">
    <location>
        <begin position="11"/>
        <end position="234"/>
    </location>
</feature>
<dbReference type="InterPro" id="IPR027417">
    <property type="entry name" value="P-loop_NTPase"/>
</dbReference>
<keyword evidence="2" id="KW-1133">Transmembrane helix</keyword>
<dbReference type="KEGG" id="cpy:Cphy_0103"/>
<dbReference type="PANTHER" id="PTHR41259">
    <property type="entry name" value="DOUBLE-STRAND BREAK REPAIR RAD50 ATPASE, PUTATIVE-RELATED"/>
    <property type="match status" value="1"/>
</dbReference>
<dbReference type="Proteomes" id="UP000000370">
    <property type="component" value="Chromosome"/>
</dbReference>
<evidence type="ECO:0000256" key="1">
    <source>
        <dbReference type="SAM" id="Coils"/>
    </source>
</evidence>
<keyword evidence="2" id="KW-0812">Transmembrane</keyword>
<evidence type="ECO:0000313" key="5">
    <source>
        <dbReference type="Proteomes" id="UP000000370"/>
    </source>
</evidence>
<evidence type="ECO:0000256" key="2">
    <source>
        <dbReference type="SAM" id="Phobius"/>
    </source>
</evidence>
<evidence type="ECO:0000259" key="3">
    <source>
        <dbReference type="Pfam" id="PF13476"/>
    </source>
</evidence>
<dbReference type="STRING" id="357809.Cphy_0103"/>
<keyword evidence="1" id="KW-0175">Coiled coil</keyword>
<dbReference type="InterPro" id="IPR038729">
    <property type="entry name" value="Rad50/SbcC_AAA"/>
</dbReference>
<feature type="transmembrane region" description="Helical" evidence="2">
    <location>
        <begin position="333"/>
        <end position="351"/>
    </location>
</feature>